<dbReference type="InterPro" id="IPR036736">
    <property type="entry name" value="ACP-like_sf"/>
</dbReference>
<keyword evidence="2" id="KW-0597">Phosphoprotein</keyword>
<proteinExistence type="predicted"/>
<keyword evidence="1" id="KW-0596">Phosphopantetheine</keyword>
<dbReference type="InterPro" id="IPR001242">
    <property type="entry name" value="Condensation_dom"/>
</dbReference>
<reference evidence="6" key="1">
    <citation type="journal article" date="2020" name="Stud. Mycol.">
        <title>101 Dothideomycetes genomes: a test case for predicting lifestyles and emergence of pathogens.</title>
        <authorList>
            <person name="Haridas S."/>
            <person name="Albert R."/>
            <person name="Binder M."/>
            <person name="Bloem J."/>
            <person name="Labutti K."/>
            <person name="Salamov A."/>
            <person name="Andreopoulos B."/>
            <person name="Baker S."/>
            <person name="Barry K."/>
            <person name="Bills G."/>
            <person name="Bluhm B."/>
            <person name="Cannon C."/>
            <person name="Castanera R."/>
            <person name="Culley D."/>
            <person name="Daum C."/>
            <person name="Ezra D."/>
            <person name="Gonzalez J."/>
            <person name="Henrissat B."/>
            <person name="Kuo A."/>
            <person name="Liang C."/>
            <person name="Lipzen A."/>
            <person name="Lutzoni F."/>
            <person name="Magnuson J."/>
            <person name="Mondo S."/>
            <person name="Nolan M."/>
            <person name="Ohm R."/>
            <person name="Pangilinan J."/>
            <person name="Park H.-J."/>
            <person name="Ramirez L."/>
            <person name="Alfaro M."/>
            <person name="Sun H."/>
            <person name="Tritt A."/>
            <person name="Yoshinaga Y."/>
            <person name="Zwiers L.-H."/>
            <person name="Turgeon B."/>
            <person name="Goodwin S."/>
            <person name="Spatafora J."/>
            <person name="Crous P."/>
            <person name="Grigoriev I."/>
        </authorList>
    </citation>
    <scope>NUCLEOTIDE SEQUENCE</scope>
    <source>
        <strain evidence="6">CBS 116005</strain>
    </source>
</reference>
<keyword evidence="7" id="KW-1185">Reference proteome</keyword>
<evidence type="ECO:0000256" key="4">
    <source>
        <dbReference type="SAM" id="MobiDB-lite"/>
    </source>
</evidence>
<dbReference type="InterPro" id="IPR020845">
    <property type="entry name" value="AMP-binding_CS"/>
</dbReference>
<feature type="domain" description="Carrier" evidence="5">
    <location>
        <begin position="1"/>
        <end position="72"/>
    </location>
</feature>
<dbReference type="OrthoDB" id="416786at2759"/>
<dbReference type="PROSITE" id="PS00455">
    <property type="entry name" value="AMP_BINDING"/>
    <property type="match status" value="1"/>
</dbReference>
<dbReference type="Pfam" id="PF00501">
    <property type="entry name" value="AMP-binding"/>
    <property type="match status" value="1"/>
</dbReference>
<dbReference type="Gene3D" id="1.10.1200.10">
    <property type="entry name" value="ACP-like"/>
    <property type="match status" value="1"/>
</dbReference>
<dbReference type="InterPro" id="IPR000873">
    <property type="entry name" value="AMP-dep_synth/lig_dom"/>
</dbReference>
<dbReference type="Gene3D" id="3.30.559.10">
    <property type="entry name" value="Chloramphenicol acetyltransferase-like domain"/>
    <property type="match status" value="1"/>
</dbReference>
<evidence type="ECO:0000259" key="5">
    <source>
        <dbReference type="PROSITE" id="PS50075"/>
    </source>
</evidence>
<dbReference type="PROSITE" id="PS50075">
    <property type="entry name" value="CARRIER"/>
    <property type="match status" value="1"/>
</dbReference>
<dbReference type="CDD" id="cd19545">
    <property type="entry name" value="FUM14_C_NRPS-like"/>
    <property type="match status" value="1"/>
</dbReference>
<evidence type="ECO:0000256" key="3">
    <source>
        <dbReference type="ARBA" id="ARBA00022598"/>
    </source>
</evidence>
<evidence type="ECO:0000256" key="1">
    <source>
        <dbReference type="ARBA" id="ARBA00022450"/>
    </source>
</evidence>
<sequence>MEEKLRELWADLFKVCAANVTLDDHFVRRGGDSFKAMRLVGEARQLGLAIKVADIMSSPRLSDMASKLLQASDIVVASDCIITTFELLSHVGENEARVHAATFCDLEPHRVQDVFHCTPMQEGLVAMNMADPTAYIWRCTKNLSPHLDTARFCAAFDAVVKAHPVLRTRIIDMPREGFVQVVVSEGVAWTFGHSLDDYQRTDYRLTMGLGQPLVRVALLKQATRRIFALTMHHAIYDGWSIEILFDAIARCYQGLTIVFPPRFQSFVKAIGKPDFQSQGRAAWKAHLAGNESVPFPSHINGSHHHRPDTVRVRSLRNLQWESMAITKAVVVRAALALTMCQMDNVQDIVFGTTVAGRSSIAIPGVEQMTGPTMATVPTRFTLIDDVSEDAKIATAFQTLLVVQPQRLARANEDDIFLESNHSSSLNDEHGAVSRMRYAIVIECQLNDDGLDLRASFDSNAIANAKMEMLISHYETVLHKLCDPEFQSIRLVEVEWIGERDLRKIYTWNAKVPEAVDLPVHELFSPIFQKQPHTQAICAWDGDFTYQELDTLSTRLANHLYHCIGPNPTATPIFIEKSKWVLVAMLAVMKAGFASCLLDSTLPHSRLRSIVEQISPEIMLVSAKQTEVAETLFQMELMLVGATHLSGLTLALPTIPLPAVSPDATLYVVFTSGSTGLPKGVVISHRSMSSSIVYLGPRRSISQQTRELVFSSLAFDGTWHSLHTLYQGGCICMPSETGRQDDLKGSILQLKANFSFLTPTVASTLDNEALDAIDSLVIGGEPADPEEMERIQQHTTVRFIYGPSECTPVTSLTEHPQPHPSSIGRTAGVFSWLVDPQNTNRLAGIGCVGELWLEGPLLGTGYFQDPDRSAIAYVTDPGWMLRDRSGQPGRRGRAYRQTGPPLAQSGCAGTVVS</sequence>
<dbReference type="SUPFAM" id="SSF47336">
    <property type="entry name" value="ACP-like"/>
    <property type="match status" value="1"/>
</dbReference>
<dbReference type="Gene3D" id="3.30.559.30">
    <property type="entry name" value="Nonribosomal peptide synthetase, condensation domain"/>
    <property type="match status" value="1"/>
</dbReference>
<keyword evidence="3" id="KW-0436">Ligase</keyword>
<dbReference type="InterPro" id="IPR042099">
    <property type="entry name" value="ANL_N_sf"/>
</dbReference>
<organism evidence="6 7">
    <name type="scientific">Teratosphaeria nubilosa</name>
    <dbReference type="NCBI Taxonomy" id="161662"/>
    <lineage>
        <taxon>Eukaryota</taxon>
        <taxon>Fungi</taxon>
        <taxon>Dikarya</taxon>
        <taxon>Ascomycota</taxon>
        <taxon>Pezizomycotina</taxon>
        <taxon>Dothideomycetes</taxon>
        <taxon>Dothideomycetidae</taxon>
        <taxon>Mycosphaerellales</taxon>
        <taxon>Teratosphaeriaceae</taxon>
        <taxon>Teratosphaeria</taxon>
    </lineage>
</organism>
<feature type="region of interest" description="Disordered" evidence="4">
    <location>
        <begin position="881"/>
        <end position="912"/>
    </location>
</feature>
<dbReference type="SUPFAM" id="SSF52777">
    <property type="entry name" value="CoA-dependent acyltransferases"/>
    <property type="match status" value="2"/>
</dbReference>
<dbReference type="GO" id="GO:0044550">
    <property type="term" value="P:secondary metabolite biosynthetic process"/>
    <property type="evidence" value="ECO:0007669"/>
    <property type="project" value="TreeGrafter"/>
</dbReference>
<accession>A0A6G1KX09</accession>
<evidence type="ECO:0000313" key="7">
    <source>
        <dbReference type="Proteomes" id="UP000799436"/>
    </source>
</evidence>
<dbReference type="AlphaFoldDB" id="A0A6G1KX09"/>
<evidence type="ECO:0000256" key="2">
    <source>
        <dbReference type="ARBA" id="ARBA00022553"/>
    </source>
</evidence>
<evidence type="ECO:0000313" key="6">
    <source>
        <dbReference type="EMBL" id="KAF2764708.1"/>
    </source>
</evidence>
<dbReference type="PANTHER" id="PTHR45527:SF1">
    <property type="entry name" value="FATTY ACID SYNTHASE"/>
    <property type="match status" value="1"/>
</dbReference>
<gene>
    <name evidence="6" type="ORF">EJ03DRAFT_391915</name>
</gene>
<dbReference type="SUPFAM" id="SSF56801">
    <property type="entry name" value="Acetyl-CoA synthetase-like"/>
    <property type="match status" value="1"/>
</dbReference>
<dbReference type="GO" id="GO:0016874">
    <property type="term" value="F:ligase activity"/>
    <property type="evidence" value="ECO:0007669"/>
    <property type="project" value="UniProtKB-KW"/>
</dbReference>
<dbReference type="Pfam" id="PF00668">
    <property type="entry name" value="Condensation"/>
    <property type="match status" value="1"/>
</dbReference>
<protein>
    <submittedName>
        <fullName evidence="6">Acetyl-CoA synthetase-like protein</fullName>
    </submittedName>
</protein>
<dbReference type="Gene3D" id="3.40.50.12780">
    <property type="entry name" value="N-terminal domain of ligase-like"/>
    <property type="match status" value="1"/>
</dbReference>
<dbReference type="EMBL" id="ML995912">
    <property type="protein sequence ID" value="KAF2764708.1"/>
    <property type="molecule type" value="Genomic_DNA"/>
</dbReference>
<name>A0A6G1KX09_9PEZI</name>
<dbReference type="GO" id="GO:0043041">
    <property type="term" value="P:amino acid activation for nonribosomal peptide biosynthetic process"/>
    <property type="evidence" value="ECO:0007669"/>
    <property type="project" value="TreeGrafter"/>
</dbReference>
<dbReference type="Proteomes" id="UP000799436">
    <property type="component" value="Unassembled WGS sequence"/>
</dbReference>
<dbReference type="PANTHER" id="PTHR45527">
    <property type="entry name" value="NONRIBOSOMAL PEPTIDE SYNTHETASE"/>
    <property type="match status" value="1"/>
</dbReference>
<dbReference type="GO" id="GO:0005737">
    <property type="term" value="C:cytoplasm"/>
    <property type="evidence" value="ECO:0007669"/>
    <property type="project" value="TreeGrafter"/>
</dbReference>
<dbReference type="Pfam" id="PF00550">
    <property type="entry name" value="PP-binding"/>
    <property type="match status" value="1"/>
</dbReference>
<dbReference type="InterPro" id="IPR023213">
    <property type="entry name" value="CAT-like_dom_sf"/>
</dbReference>
<dbReference type="InterPro" id="IPR009081">
    <property type="entry name" value="PP-bd_ACP"/>
</dbReference>
<dbReference type="GO" id="GO:0031177">
    <property type="term" value="F:phosphopantetheine binding"/>
    <property type="evidence" value="ECO:0007669"/>
    <property type="project" value="TreeGrafter"/>
</dbReference>